<dbReference type="InterPro" id="IPR001173">
    <property type="entry name" value="Glyco_trans_2-like"/>
</dbReference>
<dbReference type="RefSeq" id="WP_322329957.1">
    <property type="nucleotide sequence ID" value="NZ_CP139727.1"/>
</dbReference>
<proteinExistence type="predicted"/>
<dbReference type="PANTHER" id="PTHR43685">
    <property type="entry name" value="GLYCOSYLTRANSFERASE"/>
    <property type="match status" value="1"/>
</dbReference>
<geneLocation type="plasmid" evidence="2 3">
    <name>unnamed02</name>
</geneLocation>
<reference evidence="2 3" key="1">
    <citation type="submission" date="2023-11" db="EMBL/GenBank/DDBJ databases">
        <title>From the Deep-Sea to the Surface: Bacterial Genomes Isolated from the Moytirra Hydrothermal Vent Plume.</title>
        <authorList>
            <person name="Major S.R."/>
        </authorList>
    </citation>
    <scope>NUCLEOTIDE SEQUENCE [LARGE SCALE GENOMIC DNA]</scope>
    <source>
        <strain evidence="2 3">OXR-9</strain>
        <plasmid evidence="2 3">unnamed02</plasmid>
    </source>
</reference>
<organism evidence="2 3">
    <name type="scientific">Sulfitobacter faviae</name>
    <dbReference type="NCBI Taxonomy" id="1775881"/>
    <lineage>
        <taxon>Bacteria</taxon>
        <taxon>Pseudomonadati</taxon>
        <taxon>Pseudomonadota</taxon>
        <taxon>Alphaproteobacteria</taxon>
        <taxon>Rhodobacterales</taxon>
        <taxon>Roseobacteraceae</taxon>
        <taxon>Sulfitobacter</taxon>
    </lineage>
</organism>
<keyword evidence="2" id="KW-0808">Transferase</keyword>
<dbReference type="CDD" id="cd06433">
    <property type="entry name" value="GT_2_WfgS_like"/>
    <property type="match status" value="1"/>
</dbReference>
<evidence type="ECO:0000313" key="3">
    <source>
        <dbReference type="Proteomes" id="UP001326567"/>
    </source>
</evidence>
<dbReference type="PANTHER" id="PTHR43685:SF2">
    <property type="entry name" value="GLYCOSYLTRANSFERASE 2-LIKE DOMAIN-CONTAINING PROTEIN"/>
    <property type="match status" value="1"/>
</dbReference>
<sequence length="265" mass="30038">MLLVIFFLTAEKMKISIVTAVFNRVDTVADALRSVEAQRYQNVEHVIQDGGSTDGTLDVIRQFSASSPKLVSEPDAGIYDAINKGITRASGDIIGLMHSDDFFADDLVLQKIAEVFRDPEVDGVYGDLDYVSSSDADKIVRRWRSGPYRADLLKRGWMPPHPTLYLRREVFDRWGLYDTSMRIAADYEATLRYLVKGDIRLVYISEVLVKMRVGGESNRSLFRILQKSREDYTALRRYGVGGINTLLAKNVSKIEQFFPRKGNPK</sequence>
<keyword evidence="2" id="KW-0614">Plasmid</keyword>
<dbReference type="EMBL" id="CP139727">
    <property type="protein sequence ID" value="WPZ23591.1"/>
    <property type="molecule type" value="Genomic_DNA"/>
</dbReference>
<protein>
    <submittedName>
        <fullName evidence="2">Glycosyltransferase family 2 protein</fullName>
        <ecNumber evidence="2">2.4.-.-</ecNumber>
    </submittedName>
</protein>
<dbReference type="Proteomes" id="UP001326567">
    <property type="component" value="Plasmid unnamed02"/>
</dbReference>
<gene>
    <name evidence="2" type="ORF">T7987_17105</name>
</gene>
<dbReference type="InterPro" id="IPR050834">
    <property type="entry name" value="Glycosyltransf_2"/>
</dbReference>
<dbReference type="EC" id="2.4.-.-" evidence="2"/>
<dbReference type="Pfam" id="PF00535">
    <property type="entry name" value="Glycos_transf_2"/>
    <property type="match status" value="1"/>
</dbReference>
<keyword evidence="3" id="KW-1185">Reference proteome</keyword>
<evidence type="ECO:0000313" key="2">
    <source>
        <dbReference type="EMBL" id="WPZ23591.1"/>
    </source>
</evidence>
<name>A0ABZ0V6J4_9RHOB</name>
<dbReference type="SUPFAM" id="SSF53448">
    <property type="entry name" value="Nucleotide-diphospho-sugar transferases"/>
    <property type="match status" value="1"/>
</dbReference>
<accession>A0ABZ0V6J4</accession>
<feature type="domain" description="Glycosyltransferase 2-like" evidence="1">
    <location>
        <begin position="16"/>
        <end position="148"/>
    </location>
</feature>
<evidence type="ECO:0000259" key="1">
    <source>
        <dbReference type="Pfam" id="PF00535"/>
    </source>
</evidence>
<dbReference type="GO" id="GO:0016757">
    <property type="term" value="F:glycosyltransferase activity"/>
    <property type="evidence" value="ECO:0007669"/>
    <property type="project" value="UniProtKB-KW"/>
</dbReference>
<dbReference type="Gene3D" id="3.90.550.10">
    <property type="entry name" value="Spore Coat Polysaccharide Biosynthesis Protein SpsA, Chain A"/>
    <property type="match status" value="1"/>
</dbReference>
<keyword evidence="2" id="KW-0328">Glycosyltransferase</keyword>
<dbReference type="InterPro" id="IPR029044">
    <property type="entry name" value="Nucleotide-diphossugar_trans"/>
</dbReference>